<evidence type="ECO:0000256" key="7">
    <source>
        <dbReference type="HAMAP-Rule" id="MF_01416"/>
    </source>
</evidence>
<keyword evidence="2 7" id="KW-0813">Transport</keyword>
<gene>
    <name evidence="7" type="primary">atpH</name>
    <name evidence="8" type="ORF">A3F54_05730</name>
</gene>
<dbReference type="Pfam" id="PF00213">
    <property type="entry name" value="OSCP"/>
    <property type="match status" value="1"/>
</dbReference>
<reference evidence="8 9" key="1">
    <citation type="journal article" date="2016" name="Nat. Commun.">
        <title>Thousands of microbial genomes shed light on interconnected biogeochemical processes in an aquifer system.</title>
        <authorList>
            <person name="Anantharaman K."/>
            <person name="Brown C.T."/>
            <person name="Hug L.A."/>
            <person name="Sharon I."/>
            <person name="Castelle C.J."/>
            <person name="Probst A.J."/>
            <person name="Thomas B.C."/>
            <person name="Singh A."/>
            <person name="Wilkins M.J."/>
            <person name="Karaoz U."/>
            <person name="Brodie E.L."/>
            <person name="Williams K.H."/>
            <person name="Hubbard S.S."/>
            <person name="Banfield J.F."/>
        </authorList>
    </citation>
    <scope>NUCLEOTIDE SEQUENCE [LARGE SCALE GENOMIC DNA]</scope>
</reference>
<dbReference type="AlphaFoldDB" id="A0A1G2B5V0"/>
<proteinExistence type="inferred from homology"/>
<evidence type="ECO:0000256" key="2">
    <source>
        <dbReference type="ARBA" id="ARBA00022448"/>
    </source>
</evidence>
<accession>A0A1G2B5V0</accession>
<evidence type="ECO:0000256" key="1">
    <source>
        <dbReference type="ARBA" id="ARBA00004370"/>
    </source>
</evidence>
<dbReference type="PANTHER" id="PTHR11910">
    <property type="entry name" value="ATP SYNTHASE DELTA CHAIN"/>
    <property type="match status" value="1"/>
</dbReference>
<comment type="similarity">
    <text evidence="7">Belongs to the ATPase delta chain family.</text>
</comment>
<dbReference type="InterPro" id="IPR000711">
    <property type="entry name" value="ATPase_OSCP/dsu"/>
</dbReference>
<dbReference type="STRING" id="1798542.A3F54_05730"/>
<keyword evidence="7" id="KW-0139">CF(1)</keyword>
<evidence type="ECO:0000256" key="3">
    <source>
        <dbReference type="ARBA" id="ARBA00022781"/>
    </source>
</evidence>
<keyword evidence="3 7" id="KW-0375">Hydrogen ion transport</keyword>
<dbReference type="PRINTS" id="PR00125">
    <property type="entry name" value="ATPASEDELTA"/>
</dbReference>
<dbReference type="Proteomes" id="UP000176952">
    <property type="component" value="Unassembled WGS sequence"/>
</dbReference>
<keyword evidence="7" id="KW-1003">Cell membrane</keyword>
<keyword evidence="6 7" id="KW-0066">ATP synthesis</keyword>
<comment type="function">
    <text evidence="7">F(1)F(0) ATP synthase produces ATP from ADP in the presence of a proton or sodium gradient. F-type ATPases consist of two structural domains, F(1) containing the extramembraneous catalytic core and F(0) containing the membrane proton channel, linked together by a central stalk and a peripheral stalk. During catalysis, ATP synthesis in the catalytic domain of F(1) is coupled via a rotary mechanism of the central stalk subunits to proton translocation.</text>
</comment>
<protein>
    <recommendedName>
        <fullName evidence="7">ATP synthase subunit delta</fullName>
    </recommendedName>
    <alternativeName>
        <fullName evidence="7">ATP synthase F(1) sector subunit delta</fullName>
    </alternativeName>
    <alternativeName>
        <fullName evidence="7">F-type ATPase subunit delta</fullName>
        <shortName evidence="7">F-ATPase subunit delta</shortName>
    </alternativeName>
</protein>
<sequence>MKRITARQYGESLFTELQAKPDAAEKTVANFIATVVQFHDRKKLPDVYRILEELYAASGKGFTITLTTANELDGTAKQQIAKRLKANLEADITLEARADKSIIGGAILKVNNMQYDGSIKTKIHNLYKQFTS</sequence>
<comment type="subcellular location">
    <subcellularLocation>
        <location evidence="7">Cell membrane</location>
        <topology evidence="7">Peripheral membrane protein</topology>
    </subcellularLocation>
    <subcellularLocation>
        <location evidence="1">Membrane</location>
    </subcellularLocation>
</comment>
<evidence type="ECO:0000256" key="5">
    <source>
        <dbReference type="ARBA" id="ARBA00023136"/>
    </source>
</evidence>
<dbReference type="GO" id="GO:0045259">
    <property type="term" value="C:proton-transporting ATP synthase complex"/>
    <property type="evidence" value="ECO:0007669"/>
    <property type="project" value="UniProtKB-KW"/>
</dbReference>
<dbReference type="EMBL" id="MHKD01000013">
    <property type="protein sequence ID" value="OGY84578.1"/>
    <property type="molecule type" value="Genomic_DNA"/>
</dbReference>
<dbReference type="GO" id="GO:0046933">
    <property type="term" value="F:proton-transporting ATP synthase activity, rotational mechanism"/>
    <property type="evidence" value="ECO:0007669"/>
    <property type="project" value="UniProtKB-UniRule"/>
</dbReference>
<dbReference type="GO" id="GO:0005886">
    <property type="term" value="C:plasma membrane"/>
    <property type="evidence" value="ECO:0007669"/>
    <property type="project" value="UniProtKB-SubCell"/>
</dbReference>
<dbReference type="HAMAP" id="MF_01416">
    <property type="entry name" value="ATP_synth_delta_bact"/>
    <property type="match status" value="1"/>
</dbReference>
<comment type="function">
    <text evidence="7">This protein is part of the stalk that links CF(0) to CF(1). It either transmits conformational changes from CF(0) to CF(1) or is implicated in proton conduction.</text>
</comment>
<comment type="caution">
    <text evidence="8">The sequence shown here is derived from an EMBL/GenBank/DDBJ whole genome shotgun (WGS) entry which is preliminary data.</text>
</comment>
<evidence type="ECO:0000256" key="6">
    <source>
        <dbReference type="ARBA" id="ARBA00023310"/>
    </source>
</evidence>
<name>A0A1G2B5V0_9BACT</name>
<keyword evidence="4 7" id="KW-0406">Ion transport</keyword>
<keyword evidence="5 7" id="KW-0472">Membrane</keyword>
<evidence type="ECO:0000256" key="4">
    <source>
        <dbReference type="ARBA" id="ARBA00023065"/>
    </source>
</evidence>
<evidence type="ECO:0000313" key="9">
    <source>
        <dbReference type="Proteomes" id="UP000176952"/>
    </source>
</evidence>
<organism evidence="8 9">
    <name type="scientific">Candidatus Kerfeldbacteria bacterium RIFCSPHIGHO2_12_FULL_48_17</name>
    <dbReference type="NCBI Taxonomy" id="1798542"/>
    <lineage>
        <taxon>Bacteria</taxon>
        <taxon>Candidatus Kerfeldiibacteriota</taxon>
    </lineage>
</organism>
<evidence type="ECO:0000313" key="8">
    <source>
        <dbReference type="EMBL" id="OGY84578.1"/>
    </source>
</evidence>